<dbReference type="InterPro" id="IPR007137">
    <property type="entry name" value="DUF348"/>
</dbReference>
<dbReference type="Proteomes" id="UP000297597">
    <property type="component" value="Unassembled WGS sequence"/>
</dbReference>
<keyword evidence="4" id="KW-1185">Reference proteome</keyword>
<dbReference type="PANTHER" id="PTHR39160:SF4">
    <property type="entry name" value="RESUSCITATION-PROMOTING FACTOR RPFB"/>
    <property type="match status" value="1"/>
</dbReference>
<dbReference type="InterPro" id="IPR010611">
    <property type="entry name" value="3D_dom"/>
</dbReference>
<dbReference type="InterPro" id="IPR036908">
    <property type="entry name" value="RlpA-like_sf"/>
</dbReference>
<evidence type="ECO:0000259" key="2">
    <source>
        <dbReference type="PROSITE" id="PS51109"/>
    </source>
</evidence>
<dbReference type="GO" id="GO:0009254">
    <property type="term" value="P:peptidoglycan turnover"/>
    <property type="evidence" value="ECO:0007669"/>
    <property type="project" value="InterPro"/>
</dbReference>
<accession>A0A4Y7RTZ4</accession>
<dbReference type="PANTHER" id="PTHR39160">
    <property type="entry name" value="CELL WALL-BINDING PROTEIN YOCH"/>
    <property type="match status" value="1"/>
</dbReference>
<dbReference type="Pfam" id="PF06725">
    <property type="entry name" value="3D"/>
    <property type="match status" value="1"/>
</dbReference>
<dbReference type="InterPro" id="IPR011098">
    <property type="entry name" value="G5_dom"/>
</dbReference>
<name>A0A4Y7RTZ4_9FIRM</name>
<reference evidence="3 4" key="1">
    <citation type="journal article" date="2018" name="Environ. Microbiol.">
        <title>Novel energy conservation strategies and behaviour of Pelotomaculum schinkii driving syntrophic propionate catabolism.</title>
        <authorList>
            <person name="Hidalgo-Ahumada C.A.P."/>
            <person name="Nobu M.K."/>
            <person name="Narihiro T."/>
            <person name="Tamaki H."/>
            <person name="Liu W.T."/>
            <person name="Kamagata Y."/>
            <person name="Stams A.J.M."/>
            <person name="Imachi H."/>
            <person name="Sousa D.Z."/>
        </authorList>
    </citation>
    <scope>NUCLEOTIDE SEQUENCE [LARGE SCALE GENOMIC DNA]</scope>
    <source>
        <strain evidence="3 4">MGP</strain>
    </source>
</reference>
<dbReference type="InterPro" id="IPR051933">
    <property type="entry name" value="Resuscitation_pf_RpfB"/>
</dbReference>
<dbReference type="CDD" id="cd22786">
    <property type="entry name" value="DPBB_YuiC-like"/>
    <property type="match status" value="1"/>
</dbReference>
<organism evidence="3 4">
    <name type="scientific">Pelotomaculum propionicicum</name>
    <dbReference type="NCBI Taxonomy" id="258475"/>
    <lineage>
        <taxon>Bacteria</taxon>
        <taxon>Bacillati</taxon>
        <taxon>Bacillota</taxon>
        <taxon>Clostridia</taxon>
        <taxon>Eubacteriales</taxon>
        <taxon>Desulfotomaculaceae</taxon>
        <taxon>Pelotomaculum</taxon>
    </lineage>
</organism>
<dbReference type="RefSeq" id="WP_134212990.1">
    <property type="nucleotide sequence ID" value="NZ_QFFZ01000008.1"/>
</dbReference>
<proteinExistence type="predicted"/>
<keyword evidence="1" id="KW-0732">Signal</keyword>
<dbReference type="GO" id="GO:0019867">
    <property type="term" value="C:outer membrane"/>
    <property type="evidence" value="ECO:0007669"/>
    <property type="project" value="InterPro"/>
</dbReference>
<dbReference type="PROSITE" id="PS51109">
    <property type="entry name" value="G5"/>
    <property type="match status" value="1"/>
</dbReference>
<gene>
    <name evidence="3" type="primary">yocH</name>
    <name evidence="3" type="ORF">Pmgp_01117</name>
</gene>
<evidence type="ECO:0000313" key="4">
    <source>
        <dbReference type="Proteomes" id="UP000297597"/>
    </source>
</evidence>
<dbReference type="EMBL" id="QFFZ01000008">
    <property type="protein sequence ID" value="TEB12226.1"/>
    <property type="molecule type" value="Genomic_DNA"/>
</dbReference>
<dbReference type="Gene3D" id="2.20.230.10">
    <property type="entry name" value="Resuscitation-promoting factor rpfb"/>
    <property type="match status" value="1"/>
</dbReference>
<comment type="caution">
    <text evidence="3">The sequence shown here is derived from an EMBL/GenBank/DDBJ whole genome shotgun (WGS) entry which is preliminary data.</text>
</comment>
<evidence type="ECO:0000256" key="1">
    <source>
        <dbReference type="ARBA" id="ARBA00022729"/>
    </source>
</evidence>
<dbReference type="Pfam" id="PF07501">
    <property type="entry name" value="G5"/>
    <property type="match status" value="1"/>
</dbReference>
<dbReference type="OrthoDB" id="9798935at2"/>
<dbReference type="AlphaFoldDB" id="A0A4Y7RTZ4"/>
<sequence>MSWQVLLERFLHKGNKRPGKFRIHRFSMHLALAALVLTACLLGCYAWLNKNVTLVVDGRETRLNTFSRTVGGVLKANDVVLLEKDLVVPPVDTSTKKGMVISVKSALDANIALDGQFLQVRTQSQTVGDLLKEYAIELGPDDEVQPEAGAPVEQGMNILVARIGTSTEIKEVAIDFETERKYTTQLPQGATRVAREGQAGSERQTWLVTYRDKVEIGRQLLSTEVISEAVNKIIMVGSGLVVSRGGEDIRYSEALDMLASAYSYTGYNTSSGIEPYYGVVAVDPNQIPLGTRLYVEGYGYATALDRGSSITGNRIDLFFESQEEALSWGLRHVKVYVLD</sequence>
<dbReference type="SMART" id="SM01208">
    <property type="entry name" value="G5"/>
    <property type="match status" value="1"/>
</dbReference>
<dbReference type="GO" id="GO:0004553">
    <property type="term" value="F:hydrolase activity, hydrolyzing O-glycosyl compounds"/>
    <property type="evidence" value="ECO:0007669"/>
    <property type="project" value="InterPro"/>
</dbReference>
<feature type="domain" description="G5" evidence="2">
    <location>
        <begin position="160"/>
        <end position="240"/>
    </location>
</feature>
<protein>
    <submittedName>
        <fullName evidence="3">Cell wall-binding protein YocH</fullName>
    </submittedName>
</protein>
<dbReference type="Gene3D" id="2.40.40.10">
    <property type="entry name" value="RlpA-like domain"/>
    <property type="match status" value="1"/>
</dbReference>
<dbReference type="Pfam" id="PF03990">
    <property type="entry name" value="DUF348"/>
    <property type="match status" value="2"/>
</dbReference>
<dbReference type="SUPFAM" id="SSF50685">
    <property type="entry name" value="Barwin-like endoglucanases"/>
    <property type="match status" value="1"/>
</dbReference>
<evidence type="ECO:0000313" key="3">
    <source>
        <dbReference type="EMBL" id="TEB12226.1"/>
    </source>
</evidence>